<sequence length="277" mass="29461">MSAFRRGSRKPYSRPPPRDVNSQWVHDKAPGVSDTKDALSGSRRGPSSSTAPDTKLVVSNLHYEITSKDLSAIFGQIGTLVREPFIRYDRSGRSSGVAIISYETVEEATKAKKQFHGILAKGQPMEITFDTQAPRPNSRRSVSAPTHSLLNRIQKPGLADRLPADDIQVGGVLTANIKPTHTSGPIRSRPNRNRGGKPNTQSGFKASKSSKSAPKKPKTAEELDKELDAFMGDADLSAATAGTPVEVAPEGGSSATTAEVAATTTTAEAPAQDVEMA</sequence>
<dbReference type="Pfam" id="PF00076">
    <property type="entry name" value="RRM_1"/>
    <property type="match status" value="1"/>
</dbReference>
<dbReference type="GO" id="GO:0003729">
    <property type="term" value="F:mRNA binding"/>
    <property type="evidence" value="ECO:0007669"/>
    <property type="project" value="TreeGrafter"/>
</dbReference>
<gene>
    <name evidence="5" type="ORF">K435DRAFT_656779</name>
</gene>
<feature type="compositionally biased region" description="Low complexity" evidence="3">
    <location>
        <begin position="255"/>
        <end position="269"/>
    </location>
</feature>
<dbReference type="AlphaFoldDB" id="A0A4S8MDP6"/>
<keyword evidence="6" id="KW-1185">Reference proteome</keyword>
<evidence type="ECO:0000313" key="6">
    <source>
        <dbReference type="Proteomes" id="UP000297245"/>
    </source>
</evidence>
<name>A0A4S8MDP6_DENBC</name>
<dbReference type="InterPro" id="IPR035979">
    <property type="entry name" value="RBD_domain_sf"/>
</dbReference>
<dbReference type="PANTHER" id="PTHR19965:SF82">
    <property type="entry name" value="THO COMPLEX SUBUNIT 4"/>
    <property type="match status" value="1"/>
</dbReference>
<evidence type="ECO:0000259" key="4">
    <source>
        <dbReference type="PROSITE" id="PS50102"/>
    </source>
</evidence>
<feature type="region of interest" description="Disordered" evidence="3">
    <location>
        <begin position="174"/>
        <end position="277"/>
    </location>
</feature>
<feature type="region of interest" description="Disordered" evidence="3">
    <location>
        <begin position="1"/>
        <end position="53"/>
    </location>
</feature>
<dbReference type="SMART" id="SM00360">
    <property type="entry name" value="RRM"/>
    <property type="match status" value="1"/>
</dbReference>
<evidence type="ECO:0000313" key="5">
    <source>
        <dbReference type="EMBL" id="THV00705.1"/>
    </source>
</evidence>
<dbReference type="PANTHER" id="PTHR19965">
    <property type="entry name" value="RNA AND EXPORT FACTOR BINDING PROTEIN"/>
    <property type="match status" value="1"/>
</dbReference>
<dbReference type="InterPro" id="IPR051229">
    <property type="entry name" value="ALYREF_mRNA_export"/>
</dbReference>
<dbReference type="InterPro" id="IPR025715">
    <property type="entry name" value="FoP_C"/>
</dbReference>
<dbReference type="Proteomes" id="UP000297245">
    <property type="component" value="Unassembled WGS sequence"/>
</dbReference>
<evidence type="ECO:0000256" key="3">
    <source>
        <dbReference type="SAM" id="MobiDB-lite"/>
    </source>
</evidence>
<dbReference type="GO" id="GO:0005634">
    <property type="term" value="C:nucleus"/>
    <property type="evidence" value="ECO:0007669"/>
    <property type="project" value="TreeGrafter"/>
</dbReference>
<feature type="domain" description="RRM" evidence="4">
    <location>
        <begin position="54"/>
        <end position="132"/>
    </location>
</feature>
<proteinExistence type="predicted"/>
<dbReference type="SMART" id="SM01218">
    <property type="entry name" value="FoP_duplication"/>
    <property type="match status" value="1"/>
</dbReference>
<dbReference type="PROSITE" id="PS50102">
    <property type="entry name" value="RRM"/>
    <property type="match status" value="1"/>
</dbReference>
<feature type="compositionally biased region" description="Basic and acidic residues" evidence="3">
    <location>
        <begin position="25"/>
        <end position="37"/>
    </location>
</feature>
<reference evidence="5 6" key="1">
    <citation type="journal article" date="2019" name="Nat. Ecol. Evol.">
        <title>Megaphylogeny resolves global patterns of mushroom evolution.</title>
        <authorList>
            <person name="Varga T."/>
            <person name="Krizsan K."/>
            <person name="Foldi C."/>
            <person name="Dima B."/>
            <person name="Sanchez-Garcia M."/>
            <person name="Sanchez-Ramirez S."/>
            <person name="Szollosi G.J."/>
            <person name="Szarkandi J.G."/>
            <person name="Papp V."/>
            <person name="Albert L."/>
            <person name="Andreopoulos W."/>
            <person name="Angelini C."/>
            <person name="Antonin V."/>
            <person name="Barry K.W."/>
            <person name="Bougher N.L."/>
            <person name="Buchanan P."/>
            <person name="Buyck B."/>
            <person name="Bense V."/>
            <person name="Catcheside P."/>
            <person name="Chovatia M."/>
            <person name="Cooper J."/>
            <person name="Damon W."/>
            <person name="Desjardin D."/>
            <person name="Finy P."/>
            <person name="Geml J."/>
            <person name="Haridas S."/>
            <person name="Hughes K."/>
            <person name="Justo A."/>
            <person name="Karasinski D."/>
            <person name="Kautmanova I."/>
            <person name="Kiss B."/>
            <person name="Kocsube S."/>
            <person name="Kotiranta H."/>
            <person name="LaButti K.M."/>
            <person name="Lechner B.E."/>
            <person name="Liimatainen K."/>
            <person name="Lipzen A."/>
            <person name="Lukacs Z."/>
            <person name="Mihaltcheva S."/>
            <person name="Morgado L.N."/>
            <person name="Niskanen T."/>
            <person name="Noordeloos M.E."/>
            <person name="Ohm R.A."/>
            <person name="Ortiz-Santana B."/>
            <person name="Ovrebo C."/>
            <person name="Racz N."/>
            <person name="Riley R."/>
            <person name="Savchenko A."/>
            <person name="Shiryaev A."/>
            <person name="Soop K."/>
            <person name="Spirin V."/>
            <person name="Szebenyi C."/>
            <person name="Tomsovsky M."/>
            <person name="Tulloss R.E."/>
            <person name="Uehling J."/>
            <person name="Grigoriev I.V."/>
            <person name="Vagvolgyi C."/>
            <person name="Papp T."/>
            <person name="Martin F.M."/>
            <person name="Miettinen O."/>
            <person name="Hibbett D.S."/>
            <person name="Nagy L.G."/>
        </authorList>
    </citation>
    <scope>NUCLEOTIDE SEQUENCE [LARGE SCALE GENOMIC DNA]</scope>
    <source>
        <strain evidence="5 6">CBS 962.96</strain>
    </source>
</reference>
<organism evidence="5 6">
    <name type="scientific">Dendrothele bispora (strain CBS 962.96)</name>
    <dbReference type="NCBI Taxonomy" id="1314807"/>
    <lineage>
        <taxon>Eukaryota</taxon>
        <taxon>Fungi</taxon>
        <taxon>Dikarya</taxon>
        <taxon>Basidiomycota</taxon>
        <taxon>Agaricomycotina</taxon>
        <taxon>Agaricomycetes</taxon>
        <taxon>Agaricomycetidae</taxon>
        <taxon>Agaricales</taxon>
        <taxon>Agaricales incertae sedis</taxon>
        <taxon>Dendrothele</taxon>
    </lineage>
</organism>
<dbReference type="InterPro" id="IPR012677">
    <property type="entry name" value="Nucleotide-bd_a/b_plait_sf"/>
</dbReference>
<dbReference type="Gene3D" id="3.30.70.330">
    <property type="match status" value="1"/>
</dbReference>
<evidence type="ECO:0000256" key="2">
    <source>
        <dbReference type="PROSITE-ProRule" id="PRU00176"/>
    </source>
</evidence>
<dbReference type="InterPro" id="IPR000504">
    <property type="entry name" value="RRM_dom"/>
</dbReference>
<protein>
    <submittedName>
        <fullName evidence="5">RNA-binding domain-containing protein</fullName>
    </submittedName>
</protein>
<dbReference type="EMBL" id="ML179100">
    <property type="protein sequence ID" value="THV00705.1"/>
    <property type="molecule type" value="Genomic_DNA"/>
</dbReference>
<feature type="compositionally biased region" description="Basic and acidic residues" evidence="3">
    <location>
        <begin position="218"/>
        <end position="228"/>
    </location>
</feature>
<dbReference type="Pfam" id="PF13865">
    <property type="entry name" value="FoP_duplication"/>
    <property type="match status" value="1"/>
</dbReference>
<evidence type="ECO:0000256" key="1">
    <source>
        <dbReference type="ARBA" id="ARBA00022884"/>
    </source>
</evidence>
<dbReference type="CDD" id="cd12418">
    <property type="entry name" value="RRM_Aly_REF_like"/>
    <property type="match status" value="1"/>
</dbReference>
<accession>A0A4S8MDP6</accession>
<keyword evidence="1 2" id="KW-0694">RNA-binding</keyword>
<dbReference type="OrthoDB" id="5382468at2759"/>
<dbReference type="SUPFAM" id="SSF54928">
    <property type="entry name" value="RNA-binding domain, RBD"/>
    <property type="match status" value="1"/>
</dbReference>
<feature type="compositionally biased region" description="Basic residues" evidence="3">
    <location>
        <begin position="1"/>
        <end position="12"/>
    </location>
</feature>